<gene>
    <name evidence="2" type="ORF">KME25_29965</name>
</gene>
<evidence type="ECO:0000313" key="2">
    <source>
        <dbReference type="EMBL" id="MBW4548623.1"/>
    </source>
</evidence>
<dbReference type="SUPFAM" id="SSF56281">
    <property type="entry name" value="Metallo-hydrolase/oxidoreductase"/>
    <property type="match status" value="1"/>
</dbReference>
<dbReference type="InterPro" id="IPR001279">
    <property type="entry name" value="Metallo-B-lactamas"/>
</dbReference>
<dbReference type="AlphaFoldDB" id="A0A951UCN2"/>
<dbReference type="Gene3D" id="3.60.15.10">
    <property type="entry name" value="Ribonuclease Z/Hydroxyacylglutathione hydrolase-like"/>
    <property type="match status" value="1"/>
</dbReference>
<dbReference type="PANTHER" id="PTHR42951:SF4">
    <property type="entry name" value="ACYL-COENZYME A THIOESTERASE MBLAC2"/>
    <property type="match status" value="1"/>
</dbReference>
<name>A0A951UCN2_9CYAN</name>
<dbReference type="InterPro" id="IPR036866">
    <property type="entry name" value="RibonucZ/Hydroxyglut_hydro"/>
</dbReference>
<reference evidence="2" key="2">
    <citation type="journal article" date="2022" name="Microbiol. Resour. Announc.">
        <title>Metagenome Sequencing to Explore Phylogenomics of Terrestrial Cyanobacteria.</title>
        <authorList>
            <person name="Ward R.D."/>
            <person name="Stajich J.E."/>
            <person name="Johansen J.R."/>
            <person name="Huntemann M."/>
            <person name="Clum A."/>
            <person name="Foster B."/>
            <person name="Foster B."/>
            <person name="Roux S."/>
            <person name="Palaniappan K."/>
            <person name="Varghese N."/>
            <person name="Mukherjee S."/>
            <person name="Reddy T.B.K."/>
            <person name="Daum C."/>
            <person name="Copeland A."/>
            <person name="Chen I.A."/>
            <person name="Ivanova N.N."/>
            <person name="Kyrpides N.C."/>
            <person name="Shapiro N."/>
            <person name="Eloe-Fadrosh E.A."/>
            <person name="Pietrasiak N."/>
        </authorList>
    </citation>
    <scope>NUCLEOTIDE SEQUENCE</scope>
    <source>
        <strain evidence="2">CPER-KK1</strain>
    </source>
</reference>
<feature type="domain" description="Metallo-beta-lactamase" evidence="1">
    <location>
        <begin position="72"/>
        <end position="244"/>
    </location>
</feature>
<evidence type="ECO:0000259" key="1">
    <source>
        <dbReference type="SMART" id="SM00849"/>
    </source>
</evidence>
<proteinExistence type="predicted"/>
<accession>A0A951UCN2</accession>
<dbReference type="PANTHER" id="PTHR42951">
    <property type="entry name" value="METALLO-BETA-LACTAMASE DOMAIN-CONTAINING"/>
    <property type="match status" value="1"/>
</dbReference>
<dbReference type="Proteomes" id="UP000753908">
    <property type="component" value="Unassembled WGS sequence"/>
</dbReference>
<comment type="caution">
    <text evidence="2">The sequence shown here is derived from an EMBL/GenBank/DDBJ whole genome shotgun (WGS) entry which is preliminary data.</text>
</comment>
<sequence length="316" mass="34797">MNRLRRWIVLLLATLVTCIGVIGWHSHSQAQSPATSNLTLETAGLTLQELGSGIYGLIASTDFPPQNPNMAICNAGVVIGTDGVLVIDPFQNAALANLLFSTVEGLTDKPIRYVLNTHYHFDHTGGNPAAEARGVSIVGRGPIREYMVNRNKEQDPNPTPPSLVINNESAIWLGERQVQLAEVEGHSGGTDLVAYVPDADVLFTGDILFHQRIPFISDGNIQKWQDSLSQLIATYPNARLLPGHGSVTDRRGLETLKSYFDDLEQLALTWKEQSLTQEQVLERFAVPAPYKSYKFQALYKGNLETAYQQITQGKQS</sequence>
<evidence type="ECO:0000313" key="3">
    <source>
        <dbReference type="Proteomes" id="UP000753908"/>
    </source>
</evidence>
<dbReference type="CDD" id="cd16282">
    <property type="entry name" value="metallo-hydrolase-like_MBL-fold"/>
    <property type="match status" value="1"/>
</dbReference>
<protein>
    <submittedName>
        <fullName evidence="2">MBL fold metallo-hydrolase</fullName>
    </submittedName>
</protein>
<dbReference type="SMART" id="SM00849">
    <property type="entry name" value="Lactamase_B"/>
    <property type="match status" value="1"/>
</dbReference>
<dbReference type="EMBL" id="JAHHIF010000067">
    <property type="protein sequence ID" value="MBW4548623.1"/>
    <property type="molecule type" value="Genomic_DNA"/>
</dbReference>
<dbReference type="Pfam" id="PF00753">
    <property type="entry name" value="Lactamase_B"/>
    <property type="match status" value="1"/>
</dbReference>
<reference evidence="2" key="1">
    <citation type="submission" date="2021-05" db="EMBL/GenBank/DDBJ databases">
        <authorList>
            <person name="Pietrasiak N."/>
            <person name="Ward R."/>
            <person name="Stajich J.E."/>
            <person name="Kurbessoian T."/>
        </authorList>
    </citation>
    <scope>NUCLEOTIDE SEQUENCE</scope>
    <source>
        <strain evidence="2">CPER-KK1</strain>
    </source>
</reference>
<dbReference type="InterPro" id="IPR050855">
    <property type="entry name" value="NDM-1-like"/>
</dbReference>
<organism evidence="2 3">
    <name type="scientific">Symplocastrum torsivum CPER-KK1</name>
    <dbReference type="NCBI Taxonomy" id="450513"/>
    <lineage>
        <taxon>Bacteria</taxon>
        <taxon>Bacillati</taxon>
        <taxon>Cyanobacteriota</taxon>
        <taxon>Cyanophyceae</taxon>
        <taxon>Oscillatoriophycideae</taxon>
        <taxon>Oscillatoriales</taxon>
        <taxon>Microcoleaceae</taxon>
        <taxon>Symplocastrum</taxon>
    </lineage>
</organism>